<dbReference type="GO" id="GO:0042393">
    <property type="term" value="F:histone binding"/>
    <property type="evidence" value="ECO:0007669"/>
    <property type="project" value="InterPro"/>
</dbReference>
<evidence type="ECO:0000313" key="13">
    <source>
        <dbReference type="EMBL" id="CAE1177547.1"/>
    </source>
</evidence>
<evidence type="ECO:0000256" key="7">
    <source>
        <dbReference type="ARBA" id="ARBA00023054"/>
    </source>
</evidence>
<evidence type="ECO:0000256" key="8">
    <source>
        <dbReference type="ARBA" id="ARBA00023186"/>
    </source>
</evidence>
<feature type="compositionally biased region" description="Acidic residues" evidence="11">
    <location>
        <begin position="450"/>
        <end position="475"/>
    </location>
</feature>
<feature type="region of interest" description="Disordered" evidence="11">
    <location>
        <begin position="442"/>
        <end position="475"/>
    </location>
</feature>
<comment type="caution">
    <text evidence="13">The sequence shown here is derived from an EMBL/GenBank/DDBJ whole genome shotgun (WGS) entry which is preliminary data.</text>
</comment>
<dbReference type="GO" id="GO:0042981">
    <property type="term" value="P:regulation of apoptotic process"/>
    <property type="evidence" value="ECO:0007669"/>
    <property type="project" value="TreeGrafter"/>
</dbReference>
<keyword evidence="6" id="KW-0053">Apoptosis</keyword>
<dbReference type="Gene3D" id="1.20.58.2170">
    <property type="match status" value="1"/>
</dbReference>
<keyword evidence="9" id="KW-0539">Nucleus</keyword>
<dbReference type="GO" id="GO:0006334">
    <property type="term" value="P:nucleosome assembly"/>
    <property type="evidence" value="ECO:0007669"/>
    <property type="project" value="TreeGrafter"/>
</dbReference>
<evidence type="ECO:0000256" key="5">
    <source>
        <dbReference type="ARBA" id="ARBA00022490"/>
    </source>
</evidence>
<feature type="domain" description="Daxx histone-binding" evidence="12">
    <location>
        <begin position="354"/>
        <end position="440"/>
    </location>
</feature>
<keyword evidence="4" id="KW-0158">Chromosome</keyword>
<dbReference type="GO" id="GO:0005694">
    <property type="term" value="C:chromosome"/>
    <property type="evidence" value="ECO:0007669"/>
    <property type="project" value="UniProtKB-SubCell"/>
</dbReference>
<feature type="compositionally biased region" description="Low complexity" evidence="11">
    <location>
        <begin position="133"/>
        <end position="166"/>
    </location>
</feature>
<dbReference type="AlphaFoldDB" id="A0A812BDB9"/>
<reference evidence="13" key="1">
    <citation type="submission" date="2021-01" db="EMBL/GenBank/DDBJ databases">
        <authorList>
            <person name="Li R."/>
            <person name="Bekaert M."/>
        </authorList>
    </citation>
    <scope>NUCLEOTIDE SEQUENCE</scope>
    <source>
        <strain evidence="13">Farmed</strain>
    </source>
</reference>
<evidence type="ECO:0000256" key="3">
    <source>
        <dbReference type="ARBA" id="ARBA00004496"/>
    </source>
</evidence>
<feature type="coiled-coil region" evidence="10">
    <location>
        <begin position="235"/>
        <end position="269"/>
    </location>
</feature>
<dbReference type="GO" id="GO:0005737">
    <property type="term" value="C:cytoplasm"/>
    <property type="evidence" value="ECO:0007669"/>
    <property type="project" value="UniProtKB-SubCell"/>
</dbReference>
<evidence type="ECO:0000259" key="12">
    <source>
        <dbReference type="Pfam" id="PF20920"/>
    </source>
</evidence>
<dbReference type="Pfam" id="PF20920">
    <property type="entry name" value="DAXX_hist_bd"/>
    <property type="match status" value="1"/>
</dbReference>
<dbReference type="GO" id="GO:0016605">
    <property type="term" value="C:PML body"/>
    <property type="evidence" value="ECO:0007669"/>
    <property type="project" value="TreeGrafter"/>
</dbReference>
<dbReference type="InterPro" id="IPR046378">
    <property type="entry name" value="DAXX_histone-bd"/>
</dbReference>
<dbReference type="InterPro" id="IPR046426">
    <property type="entry name" value="DAXX_histone-bd_sf"/>
</dbReference>
<keyword evidence="5" id="KW-0963">Cytoplasm</keyword>
<evidence type="ECO:0000256" key="10">
    <source>
        <dbReference type="SAM" id="Coils"/>
    </source>
</evidence>
<protein>
    <submittedName>
        <fullName evidence="13">Death domain-associated protein 6</fullName>
    </submittedName>
</protein>
<accession>A0A812BDB9</accession>
<keyword evidence="7 10" id="KW-0175">Coiled coil</keyword>
<evidence type="ECO:0000256" key="11">
    <source>
        <dbReference type="SAM" id="MobiDB-lite"/>
    </source>
</evidence>
<organism evidence="13 14">
    <name type="scientific">Acanthosepion pharaonis</name>
    <name type="common">Pharaoh cuttlefish</name>
    <name type="synonym">Sepia pharaonis</name>
    <dbReference type="NCBI Taxonomy" id="158019"/>
    <lineage>
        <taxon>Eukaryota</taxon>
        <taxon>Metazoa</taxon>
        <taxon>Spiralia</taxon>
        <taxon>Lophotrochozoa</taxon>
        <taxon>Mollusca</taxon>
        <taxon>Cephalopoda</taxon>
        <taxon>Coleoidea</taxon>
        <taxon>Decapodiformes</taxon>
        <taxon>Sepiida</taxon>
        <taxon>Sepiina</taxon>
        <taxon>Sepiidae</taxon>
        <taxon>Acanthosepion</taxon>
    </lineage>
</organism>
<dbReference type="EMBL" id="CAHIKZ030000503">
    <property type="protein sequence ID" value="CAE1177547.1"/>
    <property type="molecule type" value="Genomic_DNA"/>
</dbReference>
<proteinExistence type="predicted"/>
<evidence type="ECO:0000256" key="1">
    <source>
        <dbReference type="ARBA" id="ARBA00004123"/>
    </source>
</evidence>
<dbReference type="GO" id="GO:0003714">
    <property type="term" value="F:transcription corepressor activity"/>
    <property type="evidence" value="ECO:0007669"/>
    <property type="project" value="TreeGrafter"/>
</dbReference>
<keyword evidence="14" id="KW-1185">Reference proteome</keyword>
<evidence type="ECO:0000256" key="6">
    <source>
        <dbReference type="ARBA" id="ARBA00022703"/>
    </source>
</evidence>
<dbReference type="GO" id="GO:0003713">
    <property type="term" value="F:transcription coactivator activity"/>
    <property type="evidence" value="ECO:0007669"/>
    <property type="project" value="TreeGrafter"/>
</dbReference>
<name>A0A812BDB9_ACAPH</name>
<dbReference type="GO" id="GO:0006915">
    <property type="term" value="P:apoptotic process"/>
    <property type="evidence" value="ECO:0007669"/>
    <property type="project" value="UniProtKB-KW"/>
</dbReference>
<evidence type="ECO:0000256" key="4">
    <source>
        <dbReference type="ARBA" id="ARBA00022454"/>
    </source>
</evidence>
<dbReference type="PANTHER" id="PTHR12766:SF7">
    <property type="entry name" value="DEATH DOMAIN-ASSOCIATED PROTEIN 6"/>
    <property type="match status" value="1"/>
</dbReference>
<feature type="compositionally biased region" description="Polar residues" evidence="11">
    <location>
        <begin position="172"/>
        <end position="181"/>
    </location>
</feature>
<evidence type="ECO:0000256" key="2">
    <source>
        <dbReference type="ARBA" id="ARBA00004286"/>
    </source>
</evidence>
<evidence type="ECO:0000256" key="9">
    <source>
        <dbReference type="ARBA" id="ARBA00023242"/>
    </source>
</evidence>
<evidence type="ECO:0000313" key="14">
    <source>
        <dbReference type="Proteomes" id="UP000597762"/>
    </source>
</evidence>
<keyword evidence="8" id="KW-0143">Chaperone</keyword>
<feature type="compositionally biased region" description="Polar residues" evidence="11">
    <location>
        <begin position="53"/>
        <end position="76"/>
    </location>
</feature>
<dbReference type="PANTHER" id="PTHR12766">
    <property type="entry name" value="DEATH DOMAIN-ASSOCIATED PROTEIN 6 DAXX"/>
    <property type="match status" value="1"/>
</dbReference>
<dbReference type="OrthoDB" id="7492809at2759"/>
<comment type="subcellular location">
    <subcellularLocation>
        <location evidence="2">Chromosome</location>
    </subcellularLocation>
    <subcellularLocation>
        <location evidence="3">Cytoplasm</location>
    </subcellularLocation>
    <subcellularLocation>
        <location evidence="1">Nucleus</location>
    </subcellularLocation>
</comment>
<sequence>MQRMSEEVFKKFLVFLASNLDENKELLMLVQKRSDSDFFKKVKRNSNKKYLNDLSSVKSDSPNDVDASNSSFSSTVKKTEENSKMGMGKSSDKPWPISDEESLSLDSVRSETKSSDNSDLPLYLNSKFSQEPESVSIDSVSSESKCSRLTSSPSTSKLSLNLKTNTPLPKSLSENAKSATELSQDHVSEAVPETHVVIDDEVSCSDHSLPSETQVPSITETKNTVTLEKAESIENMEGQKRKKGSERQIKRLEKLLGDIRDEIENATKKELSMEDMEQDDSSYVYEDRLQKKFVKVWEKLCELKSQDTSTGRPIEKKFRFNGTRYTEVNKRIEKFINKKKIFPDYNDVKKIVTQVNSHYNLYLGRSAIDDLAREAFTDVGNQLQDRRHKNFIFTFGNSQTEVCSIAEDPALYDTELRKKLEENRKLAKTRLDEVISKYAKKQYETNAQPEEVDDDALDSSSEEEEDETQDIPELDEVMALSDGDDDEVSEIPGKTSANLGMPLTKNLKIKIEKLTVPPAILIEKKSVPSSTSSCHSTTASPQDVKQNDTLTTAAIPNTGLKQLSPHKSANLNTAKKSTTSLSGLVFSLDYYQDPVQVYPVFPCSSDKLHHSCWGGGQLEMGLLSFLPLPFTFCFDPSFLLEM</sequence>
<gene>
    <name evidence="13" type="ORF">SPHA_14690</name>
</gene>
<dbReference type="FunFam" id="1.20.58.2170:FF:000001">
    <property type="entry name" value="Death domain-associated protein 6"/>
    <property type="match status" value="1"/>
</dbReference>
<feature type="region of interest" description="Disordered" evidence="11">
    <location>
        <begin position="50"/>
        <end position="181"/>
    </location>
</feature>
<dbReference type="Proteomes" id="UP000597762">
    <property type="component" value="Unassembled WGS sequence"/>
</dbReference>
<dbReference type="GO" id="GO:0050681">
    <property type="term" value="F:nuclear androgen receptor binding"/>
    <property type="evidence" value="ECO:0007669"/>
    <property type="project" value="TreeGrafter"/>
</dbReference>
<dbReference type="CDD" id="cd13150">
    <property type="entry name" value="DAXX_histone_binding"/>
    <property type="match status" value="1"/>
</dbReference>